<proteinExistence type="predicted"/>
<sequence>MAVHDVVEVDEVAEDYLSDVVIMGSLRQLVVTAWDGTLSIYDYDEQERRVSLNTVLRHAFPLLSCCVLFPSGGYKPEIYCGDVQGQVLLVDLELGKFIPMGGNTAQLGISSLCSYKNQVICGSWDGFLQVIDCRSQNVVYQQRLNDKILSIDAHGDKLVVATTKNTVLWWKLPLQASDFGAEVESGLKFQTRRIKLTPRGDGYVSSSLDGRVAVEFFQDDTKKFAFRCHRMNLADTSFVFPVNALAFVPNSTILYTGGSDGCVSCWNLATRKKVDQLAKFNENSVVQLDCDGKILCVATSDDSFKTNAVVNQDTELQASRLYLVFLN</sequence>
<dbReference type="Proteomes" id="UP000187013">
    <property type="component" value="Unassembled WGS sequence"/>
</dbReference>
<evidence type="ECO:0000256" key="3">
    <source>
        <dbReference type="PROSITE-ProRule" id="PRU00221"/>
    </source>
</evidence>
<dbReference type="SUPFAM" id="SSF50978">
    <property type="entry name" value="WD40 repeat-like"/>
    <property type="match status" value="1"/>
</dbReference>
<dbReference type="Gene3D" id="2.130.10.10">
    <property type="entry name" value="YVTN repeat-like/Quinoprotein amine dehydrogenase"/>
    <property type="match status" value="1"/>
</dbReference>
<comment type="caution">
    <text evidence="4">The sequence shown here is derived from an EMBL/GenBank/DDBJ whole genome shotgun (WGS) entry which is preliminary data.</text>
</comment>
<dbReference type="GO" id="GO:0033597">
    <property type="term" value="C:mitotic checkpoint complex"/>
    <property type="evidence" value="ECO:0007669"/>
    <property type="project" value="EnsemblFungi"/>
</dbReference>
<gene>
    <name evidence="4" type="ORF">ZYGR_0A02490</name>
</gene>
<dbReference type="PANTHER" id="PTHR10971">
    <property type="entry name" value="MRNA EXPORT FACTOR AND BUB3"/>
    <property type="match status" value="1"/>
</dbReference>
<evidence type="ECO:0000313" key="4">
    <source>
        <dbReference type="EMBL" id="GAV46656.1"/>
    </source>
</evidence>
<dbReference type="GO" id="GO:1990298">
    <property type="term" value="C:bub1-bub3 complex"/>
    <property type="evidence" value="ECO:0007669"/>
    <property type="project" value="EnsemblFungi"/>
</dbReference>
<dbReference type="OMA" id="TPEKVYT"/>
<dbReference type="EMBL" id="BDGX01000001">
    <property type="protein sequence ID" value="GAV46656.1"/>
    <property type="molecule type" value="Genomic_DNA"/>
</dbReference>
<name>A0A1Q2ZT14_ZYGRO</name>
<evidence type="ECO:0000256" key="1">
    <source>
        <dbReference type="ARBA" id="ARBA00022574"/>
    </source>
</evidence>
<evidence type="ECO:0000313" key="5">
    <source>
        <dbReference type="Proteomes" id="UP000187013"/>
    </source>
</evidence>
<dbReference type="eggNOG" id="KOG1036">
    <property type="taxonomic scope" value="Eukaryota"/>
</dbReference>
<dbReference type="GO" id="GO:0007094">
    <property type="term" value="P:mitotic spindle assembly checkpoint signaling"/>
    <property type="evidence" value="ECO:0007669"/>
    <property type="project" value="EnsemblFungi"/>
</dbReference>
<dbReference type="OrthoDB" id="10262475at2759"/>
<dbReference type="SMART" id="SM00320">
    <property type="entry name" value="WD40"/>
    <property type="match status" value="3"/>
</dbReference>
<protein>
    <submittedName>
        <fullName evidence="4">Uncharacterized protein</fullName>
    </submittedName>
</protein>
<dbReference type="GO" id="GO:0043130">
    <property type="term" value="F:ubiquitin binding"/>
    <property type="evidence" value="ECO:0007669"/>
    <property type="project" value="EnsemblFungi"/>
</dbReference>
<dbReference type="PROSITE" id="PS50082">
    <property type="entry name" value="WD_REPEATS_2"/>
    <property type="match status" value="1"/>
</dbReference>
<keyword evidence="2" id="KW-0677">Repeat</keyword>
<dbReference type="InterPro" id="IPR001680">
    <property type="entry name" value="WD40_rpt"/>
</dbReference>
<dbReference type="Pfam" id="PF00400">
    <property type="entry name" value="WD40"/>
    <property type="match status" value="1"/>
</dbReference>
<dbReference type="InterPro" id="IPR036322">
    <property type="entry name" value="WD40_repeat_dom_sf"/>
</dbReference>
<evidence type="ECO:0000256" key="2">
    <source>
        <dbReference type="ARBA" id="ARBA00022737"/>
    </source>
</evidence>
<keyword evidence="1 3" id="KW-0853">WD repeat</keyword>
<accession>A0A1Q2ZT14</accession>
<feature type="repeat" description="WD" evidence="3">
    <location>
        <begin position="242"/>
        <end position="276"/>
    </location>
</feature>
<reference evidence="4 5" key="1">
    <citation type="submission" date="2016-08" db="EMBL/GenBank/DDBJ databases">
        <title>Draft genome sequence of allopolyploid Zygosaccharomyces rouxii.</title>
        <authorList>
            <person name="Watanabe J."/>
            <person name="Uehara K."/>
            <person name="Mogi Y."/>
            <person name="Tsukioka Y."/>
        </authorList>
    </citation>
    <scope>NUCLEOTIDE SEQUENCE [LARGE SCALE GENOMIC DNA]</scope>
    <source>
        <strain evidence="4 5">NBRC 110957</strain>
    </source>
</reference>
<dbReference type="InterPro" id="IPR015943">
    <property type="entry name" value="WD40/YVTN_repeat-like_dom_sf"/>
</dbReference>
<dbReference type="GO" id="GO:1902499">
    <property type="term" value="P:positive regulation of protein autoubiquitination"/>
    <property type="evidence" value="ECO:0007669"/>
    <property type="project" value="EnsemblFungi"/>
</dbReference>
<dbReference type="GO" id="GO:0000776">
    <property type="term" value="C:kinetochore"/>
    <property type="evidence" value="ECO:0007669"/>
    <property type="project" value="EnsemblFungi"/>
</dbReference>
<dbReference type="GO" id="GO:0044774">
    <property type="term" value="P:mitotic DNA integrity checkpoint signaling"/>
    <property type="evidence" value="ECO:0007669"/>
    <property type="project" value="EnsemblFungi"/>
</dbReference>
<dbReference type="AlphaFoldDB" id="A0A1Q2ZT14"/>
<organism evidence="4 5">
    <name type="scientific">Zygosaccharomyces rouxii</name>
    <dbReference type="NCBI Taxonomy" id="4956"/>
    <lineage>
        <taxon>Eukaryota</taxon>
        <taxon>Fungi</taxon>
        <taxon>Dikarya</taxon>
        <taxon>Ascomycota</taxon>
        <taxon>Saccharomycotina</taxon>
        <taxon>Saccharomycetes</taxon>
        <taxon>Saccharomycetales</taxon>
        <taxon>Saccharomycetaceae</taxon>
        <taxon>Zygosaccharomyces</taxon>
    </lineage>
</organism>